<dbReference type="CDD" id="cd00070">
    <property type="entry name" value="GLECT"/>
    <property type="match status" value="2"/>
</dbReference>
<dbReference type="Gene3D" id="2.60.120.200">
    <property type="match status" value="2"/>
</dbReference>
<protein>
    <recommendedName>
        <fullName evidence="2">Galectin</fullName>
    </recommendedName>
</protein>
<dbReference type="PANTHER" id="PTHR11346:SF104">
    <property type="entry name" value="GALECTIN-2"/>
    <property type="match status" value="1"/>
</dbReference>
<dbReference type="SUPFAM" id="SSF49899">
    <property type="entry name" value="Concanavalin A-like lectins/glucanases"/>
    <property type="match status" value="2"/>
</dbReference>
<feature type="domain" description="Galectin" evidence="3">
    <location>
        <begin position="1"/>
        <end position="108"/>
    </location>
</feature>
<dbReference type="PROSITE" id="PS51304">
    <property type="entry name" value="GALECTIN"/>
    <property type="match status" value="2"/>
</dbReference>
<reference evidence="5" key="1">
    <citation type="submission" date="2025-08" db="UniProtKB">
        <authorList>
            <consortium name="RefSeq"/>
        </authorList>
    </citation>
    <scope>IDENTIFICATION</scope>
    <source>
        <tissue evidence="5">Spleen</tissue>
    </source>
</reference>
<evidence type="ECO:0000256" key="2">
    <source>
        <dbReference type="RuleBase" id="RU102079"/>
    </source>
</evidence>
<keyword evidence="1 2" id="KW-0430">Lectin</keyword>
<name>A0A9B0WRK1_CHRAS</name>
<evidence type="ECO:0000313" key="4">
    <source>
        <dbReference type="Proteomes" id="UP000504623"/>
    </source>
</evidence>
<keyword evidence="4" id="KW-1185">Reference proteome</keyword>
<dbReference type="AlphaFoldDB" id="A0A9B0WRK1"/>
<proteinExistence type="predicted"/>
<dbReference type="GeneID" id="102831874"/>
<evidence type="ECO:0000256" key="1">
    <source>
        <dbReference type="ARBA" id="ARBA00022734"/>
    </source>
</evidence>
<dbReference type="InterPro" id="IPR013320">
    <property type="entry name" value="ConA-like_dom_sf"/>
</dbReference>
<dbReference type="InterPro" id="IPR001079">
    <property type="entry name" value="Galectin_CRD"/>
</dbReference>
<gene>
    <name evidence="5" type="primary">LOC102831874</name>
</gene>
<sequence length="275" mass="31067">MQMNLGKTLRIKGKLSNDVDQVAINLGQSAEKMNLHFNPRFKESYIALNSFNGSWGEEKRVPINCFGPGSEVTFHITFETHQFKIMLPNDNVVTFPNRMDNCQLSYLHANFTITNMQMNLGKTLRIKGKLSNDVDQVAINLGQSAEKRNLHFNPRFKESYIVLNSFNGGWGEEIRVPINCFGPGSEVTFHITFQKHQFEIMLPNDNVVTFPNRMDNCQLSYLQQSCFRSMLLPPGGVLENLPVTLLEASCSQGVQVHPGWGATGNLENQNRSILI</sequence>
<dbReference type="SMART" id="SM00276">
    <property type="entry name" value="GLECT"/>
    <property type="match status" value="2"/>
</dbReference>
<dbReference type="InterPro" id="IPR044156">
    <property type="entry name" value="Galectin-like"/>
</dbReference>
<dbReference type="RefSeq" id="XP_006865336.1">
    <property type="nucleotide sequence ID" value="XM_006865274.1"/>
</dbReference>
<dbReference type="Pfam" id="PF00337">
    <property type="entry name" value="Gal-bind_lectin"/>
    <property type="match status" value="2"/>
</dbReference>
<organism evidence="4 5">
    <name type="scientific">Chrysochloris asiatica</name>
    <name type="common">Cape golden mole</name>
    <dbReference type="NCBI Taxonomy" id="185453"/>
    <lineage>
        <taxon>Eukaryota</taxon>
        <taxon>Metazoa</taxon>
        <taxon>Chordata</taxon>
        <taxon>Craniata</taxon>
        <taxon>Vertebrata</taxon>
        <taxon>Euteleostomi</taxon>
        <taxon>Mammalia</taxon>
        <taxon>Eutheria</taxon>
        <taxon>Afrotheria</taxon>
        <taxon>Chrysochloridae</taxon>
        <taxon>Chrysochlorinae</taxon>
        <taxon>Chrysochloris</taxon>
    </lineage>
</organism>
<dbReference type="PANTHER" id="PTHR11346">
    <property type="entry name" value="GALECTIN"/>
    <property type="match status" value="1"/>
</dbReference>
<evidence type="ECO:0000313" key="5">
    <source>
        <dbReference type="RefSeq" id="XP_006865336.1"/>
    </source>
</evidence>
<dbReference type="Proteomes" id="UP000504623">
    <property type="component" value="Unplaced"/>
</dbReference>
<evidence type="ECO:0000259" key="3">
    <source>
        <dbReference type="PROSITE" id="PS51304"/>
    </source>
</evidence>
<dbReference type="GO" id="GO:0030246">
    <property type="term" value="F:carbohydrate binding"/>
    <property type="evidence" value="ECO:0007669"/>
    <property type="project" value="UniProtKB-UniRule"/>
</dbReference>
<feature type="domain" description="Galectin" evidence="3">
    <location>
        <begin position="110"/>
        <end position="249"/>
    </location>
</feature>
<dbReference type="SMART" id="SM00908">
    <property type="entry name" value="Gal-bind_lectin"/>
    <property type="match status" value="2"/>
</dbReference>
<accession>A0A9B0WRK1</accession>
<dbReference type="OrthoDB" id="8918229at2759"/>